<evidence type="ECO:0000256" key="5">
    <source>
        <dbReference type="ARBA" id="ARBA00022598"/>
    </source>
</evidence>
<keyword evidence="5 15" id="KW-0436">Ligase</keyword>
<dbReference type="Pfam" id="PF20974">
    <property type="entry name" value="tRNA-synt_1c_C2"/>
    <property type="match status" value="1"/>
</dbReference>
<comment type="similarity">
    <text evidence="1">Belongs to the GatB/GatE family. GatB subfamily.</text>
</comment>
<dbReference type="PANTHER" id="PTHR43097">
    <property type="entry name" value="GLUTAMINE-TRNA LIGASE"/>
    <property type="match status" value="1"/>
</dbReference>
<protein>
    <recommendedName>
        <fullName evidence="14">Glutamine--tRNA ligase</fullName>
        <ecNumber evidence="14">6.1.1.18</ecNumber>
    </recommendedName>
</protein>
<dbReference type="NCBIfam" id="TIGR00440">
    <property type="entry name" value="glnS"/>
    <property type="match status" value="1"/>
</dbReference>
<dbReference type="SUPFAM" id="SSF50715">
    <property type="entry name" value="Ribosomal protein L25-like"/>
    <property type="match status" value="1"/>
</dbReference>
<dbReference type="Gene3D" id="1.10.10.410">
    <property type="match status" value="1"/>
</dbReference>
<comment type="catalytic activity">
    <reaction evidence="11">
        <text>L-aspartyl-tRNA(Asn) + L-glutamine + ATP + H2O = L-asparaginyl-tRNA(Asn) + L-glutamate + ADP + phosphate + 2 H(+)</text>
        <dbReference type="Rhea" id="RHEA:14513"/>
        <dbReference type="Rhea" id="RHEA-COMP:9674"/>
        <dbReference type="Rhea" id="RHEA-COMP:9677"/>
        <dbReference type="ChEBI" id="CHEBI:15377"/>
        <dbReference type="ChEBI" id="CHEBI:15378"/>
        <dbReference type="ChEBI" id="CHEBI:29985"/>
        <dbReference type="ChEBI" id="CHEBI:30616"/>
        <dbReference type="ChEBI" id="CHEBI:43474"/>
        <dbReference type="ChEBI" id="CHEBI:58359"/>
        <dbReference type="ChEBI" id="CHEBI:78515"/>
        <dbReference type="ChEBI" id="CHEBI:78516"/>
        <dbReference type="ChEBI" id="CHEBI:456216"/>
    </reaction>
</comment>
<dbReference type="FunFam" id="3.40.50.620:FF:000037">
    <property type="entry name" value="Glutamine--tRNA ligase cytoplasmic"/>
    <property type="match status" value="1"/>
</dbReference>
<keyword evidence="6 15" id="KW-0547">Nucleotide-binding</keyword>
<dbReference type="NCBIfam" id="NF011291">
    <property type="entry name" value="PRK14703.1"/>
    <property type="match status" value="1"/>
</dbReference>
<dbReference type="InterPro" id="IPR050132">
    <property type="entry name" value="Gln/Glu-tRNA_Ligase"/>
</dbReference>
<keyword evidence="18" id="KW-1185">Reference proteome</keyword>
<dbReference type="InterPro" id="IPR049437">
    <property type="entry name" value="tRNA-synt_1c_C2"/>
</dbReference>
<comment type="function">
    <text evidence="10">Allows the formation of correctly charged Asn-tRNA(Asn) or Gln-tRNA(Gln) through the transamidation of misacylated Asp-tRNA(Asn) or Glu-tRNA(Gln) in organisms which lack either or both of asparaginyl-tRNA or glutaminyl-tRNA synthetases. The reaction takes place in the presence of glutamine and ATP through an activated phospho-Asp-tRNA(Asn) or phospho-Glu-tRNA(Gln).</text>
</comment>
<evidence type="ECO:0000256" key="8">
    <source>
        <dbReference type="ARBA" id="ARBA00022917"/>
    </source>
</evidence>
<dbReference type="Gene3D" id="2.40.240.10">
    <property type="entry name" value="Ribosomal Protein L25, Chain P"/>
    <property type="match status" value="2"/>
</dbReference>
<dbReference type="InterPro" id="IPR020058">
    <property type="entry name" value="Glu/Gln-tRNA-synth_Ib_cat-dom"/>
</dbReference>
<evidence type="ECO:0000313" key="17">
    <source>
        <dbReference type="EMBL" id="TLP37708.1"/>
    </source>
</evidence>
<dbReference type="GO" id="GO:0050566">
    <property type="term" value="F:asparaginyl-tRNA synthase (glutamine-hydrolyzing) activity"/>
    <property type="evidence" value="ECO:0007669"/>
    <property type="project" value="RHEA"/>
</dbReference>
<dbReference type="Pfam" id="PF00749">
    <property type="entry name" value="tRNA-synt_1c"/>
    <property type="match status" value="1"/>
</dbReference>
<dbReference type="InterPro" id="IPR014729">
    <property type="entry name" value="Rossmann-like_a/b/a_fold"/>
</dbReference>
<evidence type="ECO:0000256" key="10">
    <source>
        <dbReference type="ARBA" id="ARBA00024799"/>
    </source>
</evidence>
<comment type="caution">
    <text evidence="17">The sequence shown here is derived from an EMBL/GenBank/DDBJ whole genome shotgun (WGS) entry which is preliminary data.</text>
</comment>
<dbReference type="SUPFAM" id="SSF52374">
    <property type="entry name" value="Nucleotidylyl transferase"/>
    <property type="match status" value="1"/>
</dbReference>
<dbReference type="FunFam" id="3.90.800.10:FF:000001">
    <property type="entry name" value="Glutamine--tRNA ligase"/>
    <property type="match status" value="1"/>
</dbReference>
<dbReference type="EMBL" id="VANU01000004">
    <property type="protein sequence ID" value="TLP37708.1"/>
    <property type="molecule type" value="Genomic_DNA"/>
</dbReference>
<proteinExistence type="inferred from homology"/>
<dbReference type="FunFam" id="1.10.1160.10:FF:000001">
    <property type="entry name" value="Glutamine--tRNA ligase"/>
    <property type="match status" value="1"/>
</dbReference>
<evidence type="ECO:0000256" key="7">
    <source>
        <dbReference type="ARBA" id="ARBA00022840"/>
    </source>
</evidence>
<dbReference type="InterPro" id="IPR020056">
    <property type="entry name" value="Rbsml_bL25/Gln-tRNA_synth_N"/>
</dbReference>
<keyword evidence="9 15" id="KW-0030">Aminoacyl-tRNA synthetase</keyword>
<comment type="similarity">
    <text evidence="2 15">Belongs to the class-I aminoacyl-tRNA synthetase family.</text>
</comment>
<dbReference type="InterPro" id="IPR020059">
    <property type="entry name" value="Glu/Gln-tRNA-synth_Ib_codon-bd"/>
</dbReference>
<dbReference type="InterPro" id="IPR004514">
    <property type="entry name" value="Gln-tRNA-synth"/>
</dbReference>
<dbReference type="AlphaFoldDB" id="A0A5R8Y083"/>
<dbReference type="GO" id="GO:0005524">
    <property type="term" value="F:ATP binding"/>
    <property type="evidence" value="ECO:0007669"/>
    <property type="project" value="UniProtKB-KW"/>
</dbReference>
<dbReference type="Gene3D" id="3.40.50.620">
    <property type="entry name" value="HUPs"/>
    <property type="match status" value="1"/>
</dbReference>
<evidence type="ECO:0000256" key="15">
    <source>
        <dbReference type="RuleBase" id="RU363037"/>
    </source>
</evidence>
<evidence type="ECO:0000256" key="13">
    <source>
        <dbReference type="ARBA" id="ARBA00048270"/>
    </source>
</evidence>
<dbReference type="PRINTS" id="PR00987">
    <property type="entry name" value="TRNASYNTHGLU"/>
</dbReference>
<dbReference type="PANTHER" id="PTHR43097:SF5">
    <property type="entry name" value="GLUTAMATE--TRNA LIGASE"/>
    <property type="match status" value="1"/>
</dbReference>
<evidence type="ECO:0000256" key="12">
    <source>
        <dbReference type="ARBA" id="ARBA00047913"/>
    </source>
</evidence>
<organism evidence="17 18">
    <name type="scientific">Arcobacter arenosus</name>
    <dbReference type="NCBI Taxonomy" id="2576037"/>
    <lineage>
        <taxon>Bacteria</taxon>
        <taxon>Pseudomonadati</taxon>
        <taxon>Campylobacterota</taxon>
        <taxon>Epsilonproteobacteria</taxon>
        <taxon>Campylobacterales</taxon>
        <taxon>Arcobacteraceae</taxon>
        <taxon>Arcobacter</taxon>
    </lineage>
</organism>
<evidence type="ECO:0000256" key="9">
    <source>
        <dbReference type="ARBA" id="ARBA00023146"/>
    </source>
</evidence>
<dbReference type="GO" id="GO:0004819">
    <property type="term" value="F:glutamine-tRNA ligase activity"/>
    <property type="evidence" value="ECO:0007669"/>
    <property type="project" value="UniProtKB-UniRule"/>
</dbReference>
<feature type="domain" description="Asn/Gln amidotransferase" evidence="16">
    <location>
        <begin position="609"/>
        <end position="754"/>
    </location>
</feature>
<dbReference type="Proteomes" id="UP000308901">
    <property type="component" value="Unassembled WGS sequence"/>
</dbReference>
<gene>
    <name evidence="17" type="ORF">FDK22_10345</name>
</gene>
<reference evidence="17 18" key="1">
    <citation type="submission" date="2019-05" db="EMBL/GenBank/DDBJ databases">
        <title>Arcobacter sp. nov., isolated from sea sediment.</title>
        <authorList>
            <person name="Kim W."/>
        </authorList>
    </citation>
    <scope>NUCLEOTIDE SEQUENCE [LARGE SCALE GENOMIC DNA]</scope>
    <source>
        <strain evidence="17 18">CAU 1517</strain>
    </source>
</reference>
<keyword evidence="8 15" id="KW-0648">Protein biosynthesis</keyword>
<evidence type="ECO:0000259" key="16">
    <source>
        <dbReference type="SMART" id="SM00845"/>
    </source>
</evidence>
<dbReference type="InterPro" id="IPR018027">
    <property type="entry name" value="Asn/Gln_amidotransferase"/>
</dbReference>
<dbReference type="Pfam" id="PF03950">
    <property type="entry name" value="tRNA-synt_1c_C"/>
    <property type="match status" value="1"/>
</dbReference>
<sequence length="756" mass="87104">MSEHKDFLRVIVEEDLKENKYQEVITRFPPEPNGFPHIGHAKSICINFGIARDYNGFCNLRMDDTNPTTEDTKYVEALKDAVEWLGFEYKDEVKYTSDYFPKIYEYAVELIKMGKAYVDSITEEQMKEFRGTVTQAGKRSEFASRTIEENLDLFERMKNGEFKDGEHVLRAKIDMSASNMKMRDPLLYRIRHAHHFRTQNQWCIYPMYDFAHCLSDYIEGVTHSICTLEFENNRDIYDWVLNELNLTPPRPYQHEFARLGINYTVMSKRKLLELVNGNYVSGWDDPRMPTIAGLKRRGYTKDSIINFCDQIGIAKANSMVDVSQLEFCIRDDLNTKAPRVMCVLDPIKVTITNYEGSEDIEASYYPHDVPKEGSRKIPFSNVVYIEREDFSENPVKGYNRLTPNQAVRLRHAYIITCEEIIKDENGKIIEIKALYNPNSKSGNDTSGIKVKSAIQWVDANNCKKIEVRLYDRLYKNEAPEGLEDLNPNSLSIIKDALIEPAVITDKVDERFQFERQGYFYADPIDYSDEIPVFNKIVGLKDSWAKKTKTQEKPKEEIEKKQEVVKKEIVHGEAQAMTSEQHALFTMYTSELELNNEVSNILARDENLSFFFEEGLLLINSPVTLANIVANDIAKELKEKDVDELKFSATEIAELVKMIDEETISTKIAKQVFEEMVKTGETPSKIVKEKGLVQISNPEILIPIIDEVIEKNPENVEKYKDGNQKLFGFFVGQVIKATQGKANPKIVNELVTKQLNS</sequence>
<dbReference type="InterPro" id="IPR011035">
    <property type="entry name" value="Ribosomal_bL25/Gln-tRNA_synth"/>
</dbReference>
<comment type="catalytic activity">
    <reaction evidence="13">
        <text>tRNA(Gln) + L-glutamine + ATP = L-glutaminyl-tRNA(Gln) + AMP + diphosphate</text>
        <dbReference type="Rhea" id="RHEA:20121"/>
        <dbReference type="Rhea" id="RHEA-COMP:9662"/>
        <dbReference type="Rhea" id="RHEA-COMP:9681"/>
        <dbReference type="ChEBI" id="CHEBI:30616"/>
        <dbReference type="ChEBI" id="CHEBI:33019"/>
        <dbReference type="ChEBI" id="CHEBI:58359"/>
        <dbReference type="ChEBI" id="CHEBI:78442"/>
        <dbReference type="ChEBI" id="CHEBI:78521"/>
        <dbReference type="ChEBI" id="CHEBI:456215"/>
        <dbReference type="EC" id="6.1.1.18"/>
    </reaction>
</comment>
<dbReference type="InterPro" id="IPR003789">
    <property type="entry name" value="Asn/Gln_tRNA_amidoTrase-B-like"/>
</dbReference>
<name>A0A5R8Y083_9BACT</name>
<evidence type="ECO:0000256" key="1">
    <source>
        <dbReference type="ARBA" id="ARBA00005306"/>
    </source>
</evidence>
<dbReference type="SMART" id="SM00845">
    <property type="entry name" value="GatB_Yqey"/>
    <property type="match status" value="1"/>
</dbReference>
<evidence type="ECO:0000313" key="18">
    <source>
        <dbReference type="Proteomes" id="UP000308901"/>
    </source>
</evidence>
<dbReference type="InterPro" id="IPR023168">
    <property type="entry name" value="GatB_Yqey_C_2"/>
</dbReference>
<dbReference type="PROSITE" id="PS00178">
    <property type="entry name" value="AA_TRNA_LIGASE_I"/>
    <property type="match status" value="1"/>
</dbReference>
<evidence type="ECO:0000256" key="11">
    <source>
        <dbReference type="ARBA" id="ARBA00047380"/>
    </source>
</evidence>
<dbReference type="SUPFAM" id="SSF89095">
    <property type="entry name" value="GatB/YqeY motif"/>
    <property type="match status" value="1"/>
</dbReference>
<evidence type="ECO:0000256" key="6">
    <source>
        <dbReference type="ARBA" id="ARBA00022741"/>
    </source>
</evidence>
<dbReference type="RefSeq" id="WP_138152888.1">
    <property type="nucleotide sequence ID" value="NZ_VANU01000004.1"/>
</dbReference>
<evidence type="ECO:0000256" key="14">
    <source>
        <dbReference type="NCBIfam" id="TIGR00440"/>
    </source>
</evidence>
<dbReference type="GO" id="GO:0050567">
    <property type="term" value="F:glutaminyl-tRNA synthase (glutamine-hydrolyzing) activity"/>
    <property type="evidence" value="ECO:0007669"/>
    <property type="project" value="RHEA"/>
</dbReference>
<comment type="subunit">
    <text evidence="3">Heterotrimer of A, B and C subunits.</text>
</comment>
<evidence type="ECO:0000256" key="3">
    <source>
        <dbReference type="ARBA" id="ARBA00011123"/>
    </source>
</evidence>
<keyword evidence="7 15" id="KW-0067">ATP-binding</keyword>
<dbReference type="InterPro" id="IPR000924">
    <property type="entry name" value="Glu/Gln-tRNA-synth"/>
</dbReference>
<dbReference type="FunFam" id="1.10.10.410:FF:000001">
    <property type="entry name" value="Aspartyl/glutamyl-tRNA(Asn/Gln) amidotransferase subunit B"/>
    <property type="match status" value="1"/>
</dbReference>
<evidence type="ECO:0000256" key="2">
    <source>
        <dbReference type="ARBA" id="ARBA00005594"/>
    </source>
</evidence>
<dbReference type="GO" id="GO:0006425">
    <property type="term" value="P:glutaminyl-tRNA aminoacylation"/>
    <property type="evidence" value="ECO:0007669"/>
    <property type="project" value="UniProtKB-UniRule"/>
</dbReference>
<evidence type="ECO:0000256" key="4">
    <source>
        <dbReference type="ARBA" id="ARBA00022490"/>
    </source>
</evidence>
<accession>A0A5R8Y083</accession>
<dbReference type="Pfam" id="PF02637">
    <property type="entry name" value="GatB_Yqey"/>
    <property type="match status" value="1"/>
</dbReference>
<keyword evidence="4" id="KW-0963">Cytoplasm</keyword>
<dbReference type="InterPro" id="IPR001412">
    <property type="entry name" value="aa-tRNA-synth_I_CS"/>
</dbReference>
<dbReference type="EC" id="6.1.1.18" evidence="14"/>
<dbReference type="OrthoDB" id="9807503at2"/>
<dbReference type="GO" id="GO:0005829">
    <property type="term" value="C:cytosol"/>
    <property type="evidence" value="ECO:0007669"/>
    <property type="project" value="TreeGrafter"/>
</dbReference>
<comment type="catalytic activity">
    <reaction evidence="12">
        <text>L-glutamyl-tRNA(Gln) + L-glutamine + ATP + H2O = L-glutaminyl-tRNA(Gln) + L-glutamate + ADP + phosphate + H(+)</text>
        <dbReference type="Rhea" id="RHEA:17521"/>
        <dbReference type="Rhea" id="RHEA-COMP:9681"/>
        <dbReference type="Rhea" id="RHEA-COMP:9684"/>
        <dbReference type="ChEBI" id="CHEBI:15377"/>
        <dbReference type="ChEBI" id="CHEBI:15378"/>
        <dbReference type="ChEBI" id="CHEBI:29985"/>
        <dbReference type="ChEBI" id="CHEBI:30616"/>
        <dbReference type="ChEBI" id="CHEBI:43474"/>
        <dbReference type="ChEBI" id="CHEBI:58359"/>
        <dbReference type="ChEBI" id="CHEBI:78520"/>
        <dbReference type="ChEBI" id="CHEBI:78521"/>
        <dbReference type="ChEBI" id="CHEBI:456216"/>
    </reaction>
</comment>